<feature type="domain" description="Sulfatase-modifying factor enzyme-like" evidence="1">
    <location>
        <begin position="1"/>
        <end position="168"/>
    </location>
</feature>
<dbReference type="InterPro" id="IPR005532">
    <property type="entry name" value="SUMF_dom"/>
</dbReference>
<proteinExistence type="predicted"/>
<dbReference type="PANTHER" id="PTHR23150:SF19">
    <property type="entry name" value="FORMYLGLYCINE-GENERATING ENZYME"/>
    <property type="match status" value="1"/>
</dbReference>
<dbReference type="SUPFAM" id="SSF56436">
    <property type="entry name" value="C-type lectin-like"/>
    <property type="match status" value="1"/>
</dbReference>
<dbReference type="Pfam" id="PF03781">
    <property type="entry name" value="FGE-sulfatase"/>
    <property type="match status" value="1"/>
</dbReference>
<protein>
    <recommendedName>
        <fullName evidence="1">Sulfatase-modifying factor enzyme-like domain-containing protein</fullName>
    </recommendedName>
</protein>
<name>X0XBZ0_9ZZZZ</name>
<organism evidence="2">
    <name type="scientific">marine sediment metagenome</name>
    <dbReference type="NCBI Taxonomy" id="412755"/>
    <lineage>
        <taxon>unclassified sequences</taxon>
        <taxon>metagenomes</taxon>
        <taxon>ecological metagenomes</taxon>
    </lineage>
</organism>
<dbReference type="InterPro" id="IPR042095">
    <property type="entry name" value="SUMF_sf"/>
</dbReference>
<dbReference type="EMBL" id="BARS01042245">
    <property type="protein sequence ID" value="GAG40590.1"/>
    <property type="molecule type" value="Genomic_DNA"/>
</dbReference>
<comment type="caution">
    <text evidence="2">The sequence shown here is derived from an EMBL/GenBank/DDBJ whole genome shotgun (WGS) entry which is preliminary data.</text>
</comment>
<dbReference type="InterPro" id="IPR016187">
    <property type="entry name" value="CTDL_fold"/>
</dbReference>
<dbReference type="PANTHER" id="PTHR23150">
    <property type="entry name" value="SULFATASE MODIFYING FACTOR 1, 2"/>
    <property type="match status" value="1"/>
</dbReference>
<dbReference type="Gene3D" id="3.90.1580.10">
    <property type="entry name" value="paralog of FGE (formylglycine-generating enzyme)"/>
    <property type="match status" value="1"/>
</dbReference>
<evidence type="ECO:0000313" key="2">
    <source>
        <dbReference type="EMBL" id="GAG40590.1"/>
    </source>
</evidence>
<evidence type="ECO:0000259" key="1">
    <source>
        <dbReference type="Pfam" id="PF03781"/>
    </source>
</evidence>
<accession>X0XBZ0</accession>
<reference evidence="2" key="1">
    <citation type="journal article" date="2014" name="Front. Microbiol.">
        <title>High frequency of phylogenetically diverse reductive dehalogenase-homologous genes in deep subseafloor sedimentary metagenomes.</title>
        <authorList>
            <person name="Kawai M."/>
            <person name="Futagami T."/>
            <person name="Toyoda A."/>
            <person name="Takaki Y."/>
            <person name="Nishi S."/>
            <person name="Hori S."/>
            <person name="Arai W."/>
            <person name="Tsubouchi T."/>
            <person name="Morono Y."/>
            <person name="Uchiyama I."/>
            <person name="Ito T."/>
            <person name="Fujiyama A."/>
            <person name="Inagaki F."/>
            <person name="Takami H."/>
        </authorList>
    </citation>
    <scope>NUCLEOTIDE SEQUENCE</scope>
    <source>
        <strain evidence="2">Expedition CK06-06</strain>
    </source>
</reference>
<dbReference type="AlphaFoldDB" id="X0XBZ0"/>
<dbReference type="InterPro" id="IPR051043">
    <property type="entry name" value="Sulfatase_Mod_Factor_Kinase"/>
</dbReference>
<sequence length="170" mass="18450">AYCDWLSMMLGLPRAYNHSPWECNGGDPYGAVGYRLPTDAEWEYAAQYDDERTYPWGSEAVSCERANYREPGAGCVGSSTPVGSYPAAPASLGLYDIAGNVWEWCNDKHTCSLGSEAVSDPTGALTGTSWLLRGGAWESIPVTVRCAYRGNSTAPWHASPYSGFRCARSQ</sequence>
<gene>
    <name evidence="2" type="ORF">S01H1_64116</name>
</gene>
<feature type="non-terminal residue" evidence="2">
    <location>
        <position position="1"/>
    </location>
</feature>
<dbReference type="GO" id="GO:0120147">
    <property type="term" value="F:formylglycine-generating oxidase activity"/>
    <property type="evidence" value="ECO:0007669"/>
    <property type="project" value="TreeGrafter"/>
</dbReference>